<reference evidence="2" key="1">
    <citation type="submission" date="2023-12" db="EMBL/GenBank/DDBJ databases">
        <authorList>
            <person name="Brown T."/>
        </authorList>
    </citation>
    <scope>NUCLEOTIDE SEQUENCE</scope>
</reference>
<dbReference type="EMBL" id="OY882871">
    <property type="protein sequence ID" value="CAK6436442.1"/>
    <property type="molecule type" value="Genomic_DNA"/>
</dbReference>
<keyword evidence="3" id="KW-1185">Reference proteome</keyword>
<name>A0ABN9ZDP7_PIPNA</name>
<organism evidence="2 3">
    <name type="scientific">Pipistrellus nathusii</name>
    <name type="common">Nathusius' pipistrelle</name>
    <dbReference type="NCBI Taxonomy" id="59473"/>
    <lineage>
        <taxon>Eukaryota</taxon>
        <taxon>Metazoa</taxon>
        <taxon>Chordata</taxon>
        <taxon>Craniata</taxon>
        <taxon>Vertebrata</taxon>
        <taxon>Euteleostomi</taxon>
        <taxon>Mammalia</taxon>
        <taxon>Eutheria</taxon>
        <taxon>Laurasiatheria</taxon>
        <taxon>Chiroptera</taxon>
        <taxon>Yangochiroptera</taxon>
        <taxon>Vespertilionidae</taxon>
        <taxon>Pipistrellus</taxon>
    </lineage>
</organism>
<accession>A0ABN9ZDP7</accession>
<protein>
    <submittedName>
        <fullName evidence="2">Uncharacterized protein</fullName>
    </submittedName>
</protein>
<dbReference type="Proteomes" id="UP001314169">
    <property type="component" value="Chromosome 14"/>
</dbReference>
<feature type="region of interest" description="Disordered" evidence="1">
    <location>
        <begin position="34"/>
        <end position="113"/>
    </location>
</feature>
<proteinExistence type="predicted"/>
<gene>
    <name evidence="2" type="ORF">MPIPNATIZW_LOCUS4748</name>
</gene>
<sequence>MYFFPERPGVRSGSCRGVPALLSGPAHSFLVQEVTHPQPGPVPPPPSGEARACTRGRSPGSLPCEPPPASSAKSLPEPSGDGLFQSDQGAREASRAGEAPADGWFRSSLPQQGKSELRRASLVLVG</sequence>
<evidence type="ECO:0000256" key="1">
    <source>
        <dbReference type="SAM" id="MobiDB-lite"/>
    </source>
</evidence>
<evidence type="ECO:0000313" key="3">
    <source>
        <dbReference type="Proteomes" id="UP001314169"/>
    </source>
</evidence>
<feature type="compositionally biased region" description="Pro residues" evidence="1">
    <location>
        <begin position="38"/>
        <end position="47"/>
    </location>
</feature>
<evidence type="ECO:0000313" key="2">
    <source>
        <dbReference type="EMBL" id="CAK6436442.1"/>
    </source>
</evidence>